<feature type="chain" id="PRO_5006616431" description="WSC domain-containing protein" evidence="7">
    <location>
        <begin position="24"/>
        <end position="550"/>
    </location>
</feature>
<keyword evidence="5" id="KW-0472">Membrane</keyword>
<dbReference type="KEGG" id="ttk:TST_1255"/>
<dbReference type="Pfam" id="PF01822">
    <property type="entry name" value="WSC"/>
    <property type="match status" value="1"/>
</dbReference>
<accession>A0A0S3QUQ3</accession>
<keyword evidence="3 7" id="KW-0732">Signal</keyword>
<proteinExistence type="predicted"/>
<dbReference type="InterPro" id="IPR051836">
    <property type="entry name" value="Kremen_rcpt"/>
</dbReference>
<dbReference type="PROSITE" id="PS51212">
    <property type="entry name" value="WSC"/>
    <property type="match status" value="1"/>
</dbReference>
<evidence type="ECO:0000256" key="7">
    <source>
        <dbReference type="SAM" id="SignalP"/>
    </source>
</evidence>
<dbReference type="AlphaFoldDB" id="A0A0S3QUQ3"/>
<dbReference type="OrthoDB" id="9150143at2"/>
<keyword evidence="2" id="KW-0812">Transmembrane</keyword>
<dbReference type="InterPro" id="IPR003609">
    <property type="entry name" value="Pan_app"/>
</dbReference>
<dbReference type="Gene3D" id="3.50.4.10">
    <property type="entry name" value="Hepatocyte Growth Factor"/>
    <property type="match status" value="1"/>
</dbReference>
<dbReference type="PANTHER" id="PTHR24269:SF16">
    <property type="entry name" value="PROTEIN SLG1"/>
    <property type="match status" value="1"/>
</dbReference>
<evidence type="ECO:0000256" key="5">
    <source>
        <dbReference type="ARBA" id="ARBA00023136"/>
    </source>
</evidence>
<reference evidence="10" key="1">
    <citation type="journal article" date="2018" name="Science">
        <title>A primordial and reversible TCA cycle in a facultatively chemolithoautotrophic thermophile.</title>
        <authorList>
            <person name="Nunoura T."/>
            <person name="Chikaraishi Y."/>
            <person name="Izaki R."/>
            <person name="Suwa T."/>
            <person name="Sato T."/>
            <person name="Harada T."/>
            <person name="Mori K."/>
            <person name="Kato Y."/>
            <person name="Miyazaki M."/>
            <person name="Shimamura S."/>
            <person name="Yanagawa K."/>
            <person name="Shuto A."/>
            <person name="Ohkouchi N."/>
            <person name="Fujita N."/>
            <person name="Takaki Y."/>
            <person name="Atomi H."/>
            <person name="Takai K."/>
        </authorList>
    </citation>
    <scope>NUCLEOTIDE SEQUENCE [LARGE SCALE GENOMIC DNA]</scope>
    <source>
        <strain evidence="10">DSM 17441 / JCM 13301 / NBRC 103674 / ABI70S6</strain>
    </source>
</reference>
<organism evidence="9 10">
    <name type="scientific">Thermosulfidibacter takaii (strain DSM 17441 / JCM 13301 / NBRC 103674 / ABI70S6)</name>
    <dbReference type="NCBI Taxonomy" id="1298851"/>
    <lineage>
        <taxon>Bacteria</taxon>
        <taxon>Pseudomonadati</taxon>
        <taxon>Thermosulfidibacterota</taxon>
        <taxon>Thermosulfidibacteria</taxon>
        <taxon>Thermosulfidibacterales</taxon>
        <taxon>Thermosulfidibacteraceae</taxon>
    </lineage>
</organism>
<gene>
    <name evidence="9" type="ORF">TST_1255</name>
</gene>
<evidence type="ECO:0000256" key="1">
    <source>
        <dbReference type="ARBA" id="ARBA00004167"/>
    </source>
</evidence>
<feature type="domain" description="WSC" evidence="8">
    <location>
        <begin position="113"/>
        <end position="208"/>
    </location>
</feature>
<dbReference type="Pfam" id="PF14295">
    <property type="entry name" value="PAN_4"/>
    <property type="match status" value="1"/>
</dbReference>
<dbReference type="SUPFAM" id="SSF63829">
    <property type="entry name" value="Calcium-dependent phosphotriesterase"/>
    <property type="match status" value="1"/>
</dbReference>
<name>A0A0S3QUQ3_THET7</name>
<sequence>MQMKKFILVLVSLFLTFCTVASARIPASTNVEYNTNRIGLDYKNFDLPYADYRLCKKACEKEPKCKAWTYVKPNTLQGPRPRCWLKYAVPAPTQSNCCISGVKVANTRPPKPYKRYLGCYKDQGAPYGLAGRDLNGYIYQSSDMTPEKCIRMCSQKGFKYAGVQYSSFCFCGNSYGKYGPANNCNMRCSGNTNKICGGYWANSVYATKHATQKKRNKFMNLAGTWETNFGKMILVQRGNVVTGTYTHDKGRLQGKIRGNVLVGKWSESPSYAPPRDAGDFRFIFSQDGKSFAGNWRYGYGGSSWSGCWYGSKIAGAGNIATASVRKVSSYKGCITTSDNQGNLYAAEYKQGRVVRIDRAGNVSVYVTGIDRPRFPLFDKQGNLYVASYDGGIYKFSPSKRRTTVASAIWSPRQMGFDGQGNLYVAGAYDGKIYQVYPYKRVLASGFNQPYLLAVETDGTLYVVDANHQGTKIIKVFRGNKSIYASFNEKITGMTLYNGNLYVSHGNKVSRISYGRISTIVSNLKQPSCLTVHNNKLFVSTANGIFEVSLK</sequence>
<evidence type="ECO:0000313" key="10">
    <source>
        <dbReference type="Proteomes" id="UP000063234"/>
    </source>
</evidence>
<protein>
    <recommendedName>
        <fullName evidence="8">WSC domain-containing protein</fullName>
    </recommendedName>
</protein>
<evidence type="ECO:0000259" key="8">
    <source>
        <dbReference type="PROSITE" id="PS51212"/>
    </source>
</evidence>
<evidence type="ECO:0000256" key="4">
    <source>
        <dbReference type="ARBA" id="ARBA00022989"/>
    </source>
</evidence>
<evidence type="ECO:0000256" key="3">
    <source>
        <dbReference type="ARBA" id="ARBA00022729"/>
    </source>
</evidence>
<evidence type="ECO:0000256" key="6">
    <source>
        <dbReference type="ARBA" id="ARBA00023180"/>
    </source>
</evidence>
<keyword evidence="10" id="KW-1185">Reference proteome</keyword>
<evidence type="ECO:0000313" key="9">
    <source>
        <dbReference type="EMBL" id="BAT72042.1"/>
    </source>
</evidence>
<dbReference type="Proteomes" id="UP000063234">
    <property type="component" value="Chromosome"/>
</dbReference>
<dbReference type="InterPro" id="IPR002889">
    <property type="entry name" value="WSC_carb-bd"/>
</dbReference>
<dbReference type="GO" id="GO:0005886">
    <property type="term" value="C:plasma membrane"/>
    <property type="evidence" value="ECO:0007669"/>
    <property type="project" value="TreeGrafter"/>
</dbReference>
<dbReference type="PANTHER" id="PTHR24269">
    <property type="entry name" value="KREMEN PROTEIN"/>
    <property type="match status" value="1"/>
</dbReference>
<dbReference type="EMBL" id="AP013035">
    <property type="protein sequence ID" value="BAT72042.1"/>
    <property type="molecule type" value="Genomic_DNA"/>
</dbReference>
<dbReference type="STRING" id="1298851.TST_1255"/>
<comment type="subcellular location">
    <subcellularLocation>
        <location evidence="1">Membrane</location>
        <topology evidence="1">Single-pass membrane protein</topology>
    </subcellularLocation>
</comment>
<evidence type="ECO:0000256" key="2">
    <source>
        <dbReference type="ARBA" id="ARBA00022692"/>
    </source>
</evidence>
<feature type="signal peptide" evidence="7">
    <location>
        <begin position="1"/>
        <end position="23"/>
    </location>
</feature>
<keyword evidence="6" id="KW-0325">Glycoprotein</keyword>
<dbReference type="InterPro" id="IPR011042">
    <property type="entry name" value="6-blade_b-propeller_TolB-like"/>
</dbReference>
<dbReference type="Gene3D" id="2.120.10.30">
    <property type="entry name" value="TolB, C-terminal domain"/>
    <property type="match status" value="1"/>
</dbReference>
<keyword evidence="4" id="KW-1133">Transmembrane helix</keyword>
<dbReference type="RefSeq" id="WP_068550039.1">
    <property type="nucleotide sequence ID" value="NZ_AP013035.1"/>
</dbReference>
<dbReference type="SMART" id="SM00321">
    <property type="entry name" value="WSC"/>
    <property type="match status" value="1"/>
</dbReference>